<dbReference type="EMBL" id="QRDP01000004">
    <property type="protein sequence ID" value="RED17383.1"/>
    <property type="molecule type" value="Genomic_DNA"/>
</dbReference>
<keyword evidence="2" id="KW-1185">Reference proteome</keyword>
<comment type="caution">
    <text evidence="1">The sequence shown here is derived from an EMBL/GenBank/DDBJ whole genome shotgun (WGS) entry which is preliminary data.</text>
</comment>
<dbReference type="Pfam" id="PF10094">
    <property type="entry name" value="DUF2332"/>
    <property type="match status" value="1"/>
</dbReference>
<proteinExistence type="predicted"/>
<protein>
    <recommendedName>
        <fullName evidence="3">DUF2332 family protein</fullName>
    </recommendedName>
</protein>
<dbReference type="AlphaFoldDB" id="A0A3D9FHW6"/>
<dbReference type="Proteomes" id="UP000256310">
    <property type="component" value="Unassembled WGS sequence"/>
</dbReference>
<accession>A0A3D9FHW6</accession>
<name>A0A3D9FHW6_9SPHN</name>
<evidence type="ECO:0008006" key="3">
    <source>
        <dbReference type="Google" id="ProtNLM"/>
    </source>
</evidence>
<evidence type="ECO:0000313" key="2">
    <source>
        <dbReference type="Proteomes" id="UP000256310"/>
    </source>
</evidence>
<evidence type="ECO:0000313" key="1">
    <source>
        <dbReference type="EMBL" id="RED17383.1"/>
    </source>
</evidence>
<gene>
    <name evidence="1" type="ORF">DFR46_2430</name>
</gene>
<reference evidence="1 2" key="1">
    <citation type="submission" date="2018-07" db="EMBL/GenBank/DDBJ databases">
        <title>Genomic Encyclopedia of Type Strains, Phase IV (KMG-IV): sequencing the most valuable type-strain genomes for metagenomic binning, comparative biology and taxonomic classification.</title>
        <authorList>
            <person name="Goeker M."/>
        </authorList>
    </citation>
    <scope>NUCLEOTIDE SEQUENCE [LARGE SCALE GENOMIC DNA]</scope>
    <source>
        <strain evidence="1 2">DSM 26725</strain>
    </source>
</reference>
<dbReference type="InterPro" id="IPR011200">
    <property type="entry name" value="UCP012608"/>
</dbReference>
<dbReference type="PIRSF" id="PIRSF012608">
    <property type="entry name" value="UCP012608"/>
    <property type="match status" value="1"/>
</dbReference>
<sequence>MDDKFSSVRTAFGRQAIFCRDNGSPLTADILDAIAGHIDPESGVGAQIMAMEGDLEGAGEAVALRLAGGLHALARSGRDEVLATAYRGEGDLAKAVGASLAAYDEVLVGWLDSPPQTNEPARAAYVMAGLMVAAARYPMSIDLLEVGSSAGLVLNLNRYRYDLGGVEAGEPTSPLLLAPRWIGGPPPASTISLISQRGVDRNPVYLGSQEAAEKLIAYIWPDQADRIERAEEAIALARAFPPPIVAGEAGDWVEDQLVAPQVDGVLRLIFHTITLQYLPEDQKRRFHAAIAAAAARATEDKPFGWLSYEFDDVRKAFELRLKLWPSGEDLHLADGHPHGAVVDWLL</sequence>
<dbReference type="RefSeq" id="WP_116236665.1">
    <property type="nucleotide sequence ID" value="NZ_QRDP01000004.1"/>
</dbReference>
<dbReference type="OrthoDB" id="7666987at2"/>
<organism evidence="1 2">
    <name type="scientific">Parasphingopyxis lamellibrachiae</name>
    <dbReference type="NCBI Taxonomy" id="680125"/>
    <lineage>
        <taxon>Bacteria</taxon>
        <taxon>Pseudomonadati</taxon>
        <taxon>Pseudomonadota</taxon>
        <taxon>Alphaproteobacteria</taxon>
        <taxon>Sphingomonadales</taxon>
        <taxon>Sphingomonadaceae</taxon>
        <taxon>Parasphingopyxis</taxon>
    </lineage>
</organism>